<dbReference type="SUPFAM" id="SSF47336">
    <property type="entry name" value="ACP-like"/>
    <property type="match status" value="1"/>
</dbReference>
<dbReference type="PROSITE" id="PS00455">
    <property type="entry name" value="AMP_BINDING"/>
    <property type="match status" value="1"/>
</dbReference>
<dbReference type="PANTHER" id="PTHR45527:SF1">
    <property type="entry name" value="FATTY ACID SYNTHASE"/>
    <property type="match status" value="1"/>
</dbReference>
<proteinExistence type="predicted"/>
<accession>A0ABV8DZ36</accession>
<dbReference type="InterPro" id="IPR036736">
    <property type="entry name" value="ACP-like_sf"/>
</dbReference>
<evidence type="ECO:0000313" key="6">
    <source>
        <dbReference type="Proteomes" id="UP001595696"/>
    </source>
</evidence>
<dbReference type="InterPro" id="IPR023213">
    <property type="entry name" value="CAT-like_dom_sf"/>
</dbReference>
<evidence type="ECO:0000313" key="5">
    <source>
        <dbReference type="EMBL" id="MFC3965371.1"/>
    </source>
</evidence>
<dbReference type="EMBL" id="JBHSAX010000019">
    <property type="protein sequence ID" value="MFC3965371.1"/>
    <property type="molecule type" value="Genomic_DNA"/>
</dbReference>
<dbReference type="InterPro" id="IPR042099">
    <property type="entry name" value="ANL_N_sf"/>
</dbReference>
<dbReference type="Gene3D" id="3.40.50.12780">
    <property type="entry name" value="N-terminal domain of ligase-like"/>
    <property type="match status" value="1"/>
</dbReference>
<dbReference type="InterPro" id="IPR009081">
    <property type="entry name" value="PP-bd_ACP"/>
</dbReference>
<dbReference type="PANTHER" id="PTHR45527">
    <property type="entry name" value="NONRIBOSOMAL PEPTIDE SYNTHETASE"/>
    <property type="match status" value="1"/>
</dbReference>
<dbReference type="RefSeq" id="WP_378615118.1">
    <property type="nucleotide sequence ID" value="NZ_JBHSAX010000019.1"/>
</dbReference>
<dbReference type="CDD" id="cd05930">
    <property type="entry name" value="A_NRPS"/>
    <property type="match status" value="1"/>
</dbReference>
<dbReference type="Gene3D" id="3.30.300.30">
    <property type="match status" value="1"/>
</dbReference>
<evidence type="ECO:0000259" key="4">
    <source>
        <dbReference type="PROSITE" id="PS50075"/>
    </source>
</evidence>
<dbReference type="InterPro" id="IPR001242">
    <property type="entry name" value="Condensation_dom"/>
</dbReference>
<dbReference type="InterPro" id="IPR010071">
    <property type="entry name" value="AA_adenyl_dom"/>
</dbReference>
<feature type="domain" description="Carrier" evidence="4">
    <location>
        <begin position="941"/>
        <end position="1017"/>
    </location>
</feature>
<sequence length="1017" mass="107517">MRPASPIQRHLVLAAALRPADPAQNWALLSRLPAGTDPVRFAAAVAAILHGNRAFTETFTLTGSGDVVVTPADVRAPVPVTRYPDLAAIQAEAGRLGDSVFDPAIAPLYRAEIATTCDDAYFLFAGAHVLSDGFGFYNLLADFAARYADPGYTSPDPGSPADAAEPQAPSRADAVRHFGAVLAGLDDLRVEGWRDRDPHGRITGGIRREPLPRADYDRAGSAGAALGVRRYTVLLAALALTAGCLAGTDTVVVSTPMSNRRSGAGSASTRGVRVNALPIRFDLRPEIGFAELCARTEVQLRGLLEFEQLPFSEFSRSLIGSEAMDATQPSVAFTLYPRPLAAVVDGVAGAALHVDRRYLQHPLSVTVEVGADEPALLVQRADQLPEADVGALYRHVLHQAVADPEQLRLGEISWAEGDLVARVDPATAFPRRSMAEEFATAVARDPEATAVRTDDDRLSYAELDALSDAVAAWLRAHVPGALVGVTIAPSVRLVATMLGVFKAGKVYVPIDVAAAPARVAQIAAACPGITFVTGPEPSPAEQVGVSRRAPGGDPLPEVGVRTVAMPERLPPAPASGAGPGPDDLAYIIFTSGTTGTPKGVRIGHDAAVRFFDGLRQATGIGAARWLLFHSMSFDISIVETFGALFSGGAVCVPGAEVKRDPAALGAFLERHRVAVVSQTPSAFAMHGPRLRELACLRHVLLCGERLEYGSVAGFVAARPDVAVMNCYGITETTMYHTAFRVPARPPEQSVIGRPFADTGMAVVDAAHRVLPRGVPGQLVISGPGLMRGYLGDDGPTRARIVEIDGVPGYLSGDRGTLGADGQFVVAGRMDAQVKIRGHRLEPGEVERALHRTGLVANAHVLVAGDGLTAELVCFLVLNRDGDLATVRERLHPLLPRAFHPDRYLVVPVLPVNANGKLDAAALTRLHAADRDTAPAARPDDRGDAGLDAVVAEVWSEVLGSTEFDGSTRFFDAGGTSAMVLQVGERLRARLGLPELSVVDLFEHCTPDTLTEFLAERV</sequence>
<dbReference type="Pfam" id="PF00668">
    <property type="entry name" value="Condensation"/>
    <property type="match status" value="1"/>
</dbReference>
<evidence type="ECO:0000256" key="2">
    <source>
        <dbReference type="ARBA" id="ARBA00022450"/>
    </source>
</evidence>
<dbReference type="Pfam" id="PF00550">
    <property type="entry name" value="PP-binding"/>
    <property type="match status" value="1"/>
</dbReference>
<dbReference type="Gene3D" id="3.30.559.30">
    <property type="entry name" value="Nonribosomal peptide synthetase, condensation domain"/>
    <property type="match status" value="1"/>
</dbReference>
<dbReference type="SUPFAM" id="SSF56801">
    <property type="entry name" value="Acetyl-CoA synthetase-like"/>
    <property type="match status" value="1"/>
</dbReference>
<reference evidence="6" key="1">
    <citation type="journal article" date="2019" name="Int. J. Syst. Evol. Microbiol.">
        <title>The Global Catalogue of Microorganisms (GCM) 10K type strain sequencing project: providing services to taxonomists for standard genome sequencing and annotation.</title>
        <authorList>
            <consortium name="The Broad Institute Genomics Platform"/>
            <consortium name="The Broad Institute Genome Sequencing Center for Infectious Disease"/>
            <person name="Wu L."/>
            <person name="Ma J."/>
        </authorList>
    </citation>
    <scope>NUCLEOTIDE SEQUENCE [LARGE SCALE GENOMIC DNA]</scope>
    <source>
        <strain evidence="6">CGMCC 4.7330</strain>
    </source>
</reference>
<dbReference type="InterPro" id="IPR045851">
    <property type="entry name" value="AMP-bd_C_sf"/>
</dbReference>
<dbReference type="Gene3D" id="3.30.559.10">
    <property type="entry name" value="Chloramphenicol acetyltransferase-like domain"/>
    <property type="match status" value="1"/>
</dbReference>
<dbReference type="NCBIfam" id="TIGR01733">
    <property type="entry name" value="AA-adenyl-dom"/>
    <property type="match status" value="1"/>
</dbReference>
<dbReference type="InterPro" id="IPR020845">
    <property type="entry name" value="AMP-binding_CS"/>
</dbReference>
<dbReference type="InterPro" id="IPR020806">
    <property type="entry name" value="PKS_PP-bd"/>
</dbReference>
<keyword evidence="6" id="KW-1185">Reference proteome</keyword>
<name>A0ABV8DZ36_9NOCA</name>
<organism evidence="5 6">
    <name type="scientific">Nocardia jiangsuensis</name>
    <dbReference type="NCBI Taxonomy" id="1691563"/>
    <lineage>
        <taxon>Bacteria</taxon>
        <taxon>Bacillati</taxon>
        <taxon>Actinomycetota</taxon>
        <taxon>Actinomycetes</taxon>
        <taxon>Mycobacteriales</taxon>
        <taxon>Nocardiaceae</taxon>
        <taxon>Nocardia</taxon>
    </lineage>
</organism>
<protein>
    <submittedName>
        <fullName evidence="5">Amino acid adenylation domain-containing protein</fullName>
    </submittedName>
</protein>
<evidence type="ECO:0000256" key="3">
    <source>
        <dbReference type="ARBA" id="ARBA00022553"/>
    </source>
</evidence>
<dbReference type="Proteomes" id="UP001595696">
    <property type="component" value="Unassembled WGS sequence"/>
</dbReference>
<gene>
    <name evidence="5" type="ORF">ACFO0B_25560</name>
</gene>
<comment type="cofactor">
    <cofactor evidence="1">
        <name>pantetheine 4'-phosphate</name>
        <dbReference type="ChEBI" id="CHEBI:47942"/>
    </cofactor>
</comment>
<dbReference type="SMART" id="SM00823">
    <property type="entry name" value="PKS_PP"/>
    <property type="match status" value="1"/>
</dbReference>
<dbReference type="Gene3D" id="1.10.1200.10">
    <property type="entry name" value="ACP-like"/>
    <property type="match status" value="1"/>
</dbReference>
<keyword evidence="3" id="KW-0597">Phosphoprotein</keyword>
<comment type="caution">
    <text evidence="5">The sequence shown here is derived from an EMBL/GenBank/DDBJ whole genome shotgun (WGS) entry which is preliminary data.</text>
</comment>
<dbReference type="Pfam" id="PF00501">
    <property type="entry name" value="AMP-binding"/>
    <property type="match status" value="1"/>
</dbReference>
<evidence type="ECO:0000256" key="1">
    <source>
        <dbReference type="ARBA" id="ARBA00001957"/>
    </source>
</evidence>
<dbReference type="PROSITE" id="PS50075">
    <property type="entry name" value="CARRIER"/>
    <property type="match status" value="1"/>
</dbReference>
<dbReference type="InterPro" id="IPR000873">
    <property type="entry name" value="AMP-dep_synth/lig_dom"/>
</dbReference>
<dbReference type="SUPFAM" id="SSF52777">
    <property type="entry name" value="CoA-dependent acyltransferases"/>
    <property type="match status" value="2"/>
</dbReference>
<keyword evidence="2" id="KW-0596">Phosphopantetheine</keyword>